<sequence length="591" mass="65172">MGVSAVASKPLGVVPRPSHFEMNLSTINDKSYDHRQILDDGIAPFNMTLGNGALKPTSKAWVPRHVGAVVLAKNGLKLCYDVIAFNYIAVHLFECMSSAYFYAFKDDPELWINLLCEANDTDVDINNQVISCAGFDPQTHGHKRQGSGSGGGEPKKQRSNNRGQDKNPYKNNNFNDADDDHDSDGDSDGNDDIQKLNKNEAPKKNLACPFHKLRPGRFPECEQRLLTSWDRVYQHLKRHHLLKKLYCARCRKRFQDNEDVQRDEHVRRGDCQETTAKETGFILPKEYNKLKKLGRGSDEDKFKVAWGRLFPEEACPKSFLLETELDMLEREAPDVLGGFHEFANISDARRKEIVRALFRRDSAPIPDPTRLAPTRTPDPDPASISWQGMGTIPVDGQAMTQVHGPMPYFMGSAMAQFMPLQSPYHATPYQSDLYHSTPFSAPMPSEKNPQGPPGMVTDPIAGTPTMPAQVGHGQPPHGSGSILPRNSDPMTSRAIETPDPSFGLYSQSPVGQQNFQGQPSYLGPLSQTWSDSMQGMPGGSTLGNLGNDDLYAPMMFDFDGNVDKDALNRSSGFGKGNGSGSGSGLGSGHMR</sequence>
<dbReference type="EMBL" id="CP090036">
    <property type="protein sequence ID" value="UPK98991.1"/>
    <property type="molecule type" value="Genomic_DNA"/>
</dbReference>
<protein>
    <submittedName>
        <fullName evidence="1">Uncharacterized protein</fullName>
    </submittedName>
</protein>
<evidence type="ECO:0000313" key="2">
    <source>
        <dbReference type="Proteomes" id="UP000830768"/>
    </source>
</evidence>
<dbReference type="Proteomes" id="UP000830768">
    <property type="component" value="Chromosome 8"/>
</dbReference>
<accession>A0ACD3ZDS0</accession>
<organism evidence="1 2">
    <name type="scientific">Fusarium solani subsp. cucurbitae</name>
    <name type="common">Neocosmosporum cucurbitae</name>
    <dbReference type="NCBI Taxonomy" id="2747967"/>
    <lineage>
        <taxon>Eukaryota</taxon>
        <taxon>Fungi</taxon>
        <taxon>Dikarya</taxon>
        <taxon>Ascomycota</taxon>
        <taxon>Pezizomycotina</taxon>
        <taxon>Sordariomycetes</taxon>
        <taxon>Hypocreomycetidae</taxon>
        <taxon>Hypocreales</taxon>
        <taxon>Nectriaceae</taxon>
        <taxon>Fusarium</taxon>
        <taxon>Fusarium solani species complex</taxon>
    </lineage>
</organism>
<evidence type="ECO:0000313" key="1">
    <source>
        <dbReference type="EMBL" id="UPK98991.1"/>
    </source>
</evidence>
<reference evidence="1" key="1">
    <citation type="submission" date="2021-11" db="EMBL/GenBank/DDBJ databases">
        <title>Fusarium solani-melongenae Genome sequencing and assembly.</title>
        <authorList>
            <person name="Xie S."/>
            <person name="Huang L."/>
            <person name="Zhang X."/>
        </authorList>
    </citation>
    <scope>NUCLEOTIDE SEQUENCE</scope>
    <source>
        <strain evidence="1">CRI 24-3</strain>
    </source>
</reference>
<gene>
    <name evidence="1" type="ORF">LCI18_009926</name>
</gene>
<proteinExistence type="predicted"/>
<keyword evidence="2" id="KW-1185">Reference proteome</keyword>
<name>A0ACD3ZDS0_FUSSC</name>